<protein>
    <recommendedName>
        <fullName evidence="2">UBC core domain-containing protein</fullName>
    </recommendedName>
</protein>
<proteinExistence type="predicted"/>
<dbReference type="AlphaFoldDB" id="A0A6C0LA17"/>
<accession>A0A6C0LA17</accession>
<evidence type="ECO:0000313" key="1">
    <source>
        <dbReference type="EMBL" id="QHU26531.1"/>
    </source>
</evidence>
<sequence>MSETINYNNYMLRLRSHLRHIGCDKEKMHEYFGFTNTSNNIRKISLTMDQDNNRQCTLHIESHKRTASPLETYINGLPRDVNNYIHSFLVDIRKMTHVIKFPLSYPFEQPLWTLQEYTVNGISKKEDEEKKATLFCGRDWSPAIKIDKEILLSVSKMEWL</sequence>
<dbReference type="EMBL" id="MN740443">
    <property type="protein sequence ID" value="QHU26531.1"/>
    <property type="molecule type" value="Genomic_DNA"/>
</dbReference>
<reference evidence="1" key="1">
    <citation type="journal article" date="2020" name="Nature">
        <title>Giant virus diversity and host interactions through global metagenomics.</title>
        <authorList>
            <person name="Schulz F."/>
            <person name="Roux S."/>
            <person name="Paez-Espino D."/>
            <person name="Jungbluth S."/>
            <person name="Walsh D.A."/>
            <person name="Denef V.J."/>
            <person name="McMahon K.D."/>
            <person name="Konstantinidis K.T."/>
            <person name="Eloe-Fadrosh E.A."/>
            <person name="Kyrpides N.C."/>
            <person name="Woyke T."/>
        </authorList>
    </citation>
    <scope>NUCLEOTIDE SEQUENCE</scope>
    <source>
        <strain evidence="1">GVMAG-M-3300027759-42</strain>
    </source>
</reference>
<evidence type="ECO:0008006" key="2">
    <source>
        <dbReference type="Google" id="ProtNLM"/>
    </source>
</evidence>
<name>A0A6C0LA17_9ZZZZ</name>
<organism evidence="1">
    <name type="scientific">viral metagenome</name>
    <dbReference type="NCBI Taxonomy" id="1070528"/>
    <lineage>
        <taxon>unclassified sequences</taxon>
        <taxon>metagenomes</taxon>
        <taxon>organismal metagenomes</taxon>
    </lineage>
</organism>